<feature type="domain" description="Polysaccharide pyruvyl transferase" evidence="1">
    <location>
        <begin position="22"/>
        <end position="309"/>
    </location>
</feature>
<dbReference type="PANTHER" id="PTHR36836">
    <property type="entry name" value="COLANIC ACID BIOSYNTHESIS PROTEIN WCAK"/>
    <property type="match status" value="1"/>
</dbReference>
<dbReference type="EMBL" id="JAQMTU010000028">
    <property type="protein sequence ID" value="MDB9485829.1"/>
    <property type="molecule type" value="Genomic_DNA"/>
</dbReference>
<sequence>MKKRDILMKNVIFYSAKTQYQNLGDMIINREMLLQLRPYGKLIVDDKGVPEWFCKDLEINADERSSNHGISFENLIIWYAFKAFFQKKYQIYLVIKPGHFYGEFKFINLFKLFYFAIIKILGVRICRFGASIGPFTKTMDFLEKLKSKFMYFYSVRDSISKEYAHQIHIEKVELFPDLAWLIKTPNGKSESVKIDGKYVIFSFRNSTITNNLQTSIEHKNHFKNHFFKTLDQIVDLVCQTLSYNLVISYQVDNDIHLCQDIMERYKNSCNVILIEERINNLQCAYDVYSGADIVFSNRLHVLMLAMLSGALPVGVLDVGKHSKITGIFNDAKLSKLLIDIYSQNYVADNIHDIIDNKYNIKKEIEYWFETRKNEAINLLNAIMNGV</sequence>
<dbReference type="InterPro" id="IPR007345">
    <property type="entry name" value="Polysacch_pyruvyl_Trfase"/>
</dbReference>
<dbReference type="RefSeq" id="WP_271804953.1">
    <property type="nucleotide sequence ID" value="NZ_JAQMTU010000028.1"/>
</dbReference>
<dbReference type="PANTHER" id="PTHR36836:SF1">
    <property type="entry name" value="COLANIC ACID BIOSYNTHESIS PROTEIN WCAK"/>
    <property type="match status" value="1"/>
</dbReference>
<dbReference type="Proteomes" id="UP001212123">
    <property type="component" value="Unassembled WGS sequence"/>
</dbReference>
<organism evidence="2 3">
    <name type="scientific">Dolichospermum circinale CS-537/01</name>
    <dbReference type="NCBI Taxonomy" id="3021739"/>
    <lineage>
        <taxon>Bacteria</taxon>
        <taxon>Bacillati</taxon>
        <taxon>Cyanobacteriota</taxon>
        <taxon>Cyanophyceae</taxon>
        <taxon>Nostocales</taxon>
        <taxon>Aphanizomenonaceae</taxon>
        <taxon>Dolichospermum</taxon>
        <taxon>Dolichospermum circinale</taxon>
    </lineage>
</organism>
<keyword evidence="2" id="KW-0808">Transferase</keyword>
<dbReference type="GO" id="GO:0016740">
    <property type="term" value="F:transferase activity"/>
    <property type="evidence" value="ECO:0007669"/>
    <property type="project" value="UniProtKB-KW"/>
</dbReference>
<evidence type="ECO:0000313" key="3">
    <source>
        <dbReference type="Proteomes" id="UP001212123"/>
    </source>
</evidence>
<reference evidence="2 3" key="1">
    <citation type="submission" date="2023-01" db="EMBL/GenBank/DDBJ databases">
        <title>Genomes from the Australian National Cyanobacteria Reference Collection.</title>
        <authorList>
            <person name="Willis A."/>
            <person name="Lee E.M.F."/>
        </authorList>
    </citation>
    <scope>NUCLEOTIDE SEQUENCE [LARGE SCALE GENOMIC DNA]</scope>
    <source>
        <strain evidence="2 3">CS-537/01</strain>
    </source>
</reference>
<gene>
    <name evidence="2" type="ORF">PN492_04595</name>
</gene>
<evidence type="ECO:0000259" key="1">
    <source>
        <dbReference type="Pfam" id="PF04230"/>
    </source>
</evidence>
<keyword evidence="3" id="KW-1185">Reference proteome</keyword>
<proteinExistence type="predicted"/>
<comment type="caution">
    <text evidence="2">The sequence shown here is derived from an EMBL/GenBank/DDBJ whole genome shotgun (WGS) entry which is preliminary data.</text>
</comment>
<protein>
    <submittedName>
        <fullName evidence="2">Polysaccharide pyruvyl transferase family protein</fullName>
    </submittedName>
</protein>
<evidence type="ECO:0000313" key="2">
    <source>
        <dbReference type="EMBL" id="MDB9485829.1"/>
    </source>
</evidence>
<accession>A0ABT5A1L6</accession>
<name>A0ABT5A1L6_9CYAN</name>
<dbReference type="Pfam" id="PF04230">
    <property type="entry name" value="PS_pyruv_trans"/>
    <property type="match status" value="1"/>
</dbReference>